<feature type="region of interest" description="Disordered" evidence="1">
    <location>
        <begin position="245"/>
        <end position="394"/>
    </location>
</feature>
<name>A0A9Q0ANC1_9PEZI</name>
<evidence type="ECO:0000313" key="3">
    <source>
        <dbReference type="Proteomes" id="UP000829685"/>
    </source>
</evidence>
<feature type="compositionally biased region" description="Polar residues" evidence="1">
    <location>
        <begin position="251"/>
        <end position="271"/>
    </location>
</feature>
<sequence>MDDPGWSWPAWKFGMKRDDLFTKLHDQYNTFPSSIQDPEAFHHDVYELSNTANTPDELHRLLADRKEQRLRELNDSLESASLEIIANPKLIGTQQWQYALQLFRTKSLDSLVRYFASYLPEDHTWHHFEDNGSTSSMASSISDSVTDSGDSISTNSSKPFFDDDDHDFLTHEPLTIHTSVPASHLPPSPRSMTMCTDTSLTQCTNSSAASPVDVSHSFDAMTPARTLSFSENESDVMAQPMALSHCDEDNTSQQDDLDTPSTSISDISNLNQHHHSRRTSARDCPGADASPNDDDLVEDSVEESNTPTPRNERPSDSYPFDGTAKPSSTAKSIHRSSSSLYTEVLNDYVRSQRKGRREGSPARSVRRTSPEIGRVQKPSPDPIRIRPMGRRRNE</sequence>
<organism evidence="2 3">
    <name type="scientific">Neoarthrinium moseri</name>
    <dbReference type="NCBI Taxonomy" id="1658444"/>
    <lineage>
        <taxon>Eukaryota</taxon>
        <taxon>Fungi</taxon>
        <taxon>Dikarya</taxon>
        <taxon>Ascomycota</taxon>
        <taxon>Pezizomycotina</taxon>
        <taxon>Sordariomycetes</taxon>
        <taxon>Xylariomycetidae</taxon>
        <taxon>Amphisphaeriales</taxon>
        <taxon>Apiosporaceae</taxon>
        <taxon>Neoarthrinium</taxon>
    </lineage>
</organism>
<protein>
    <submittedName>
        <fullName evidence="2">Uncharacterized protein</fullName>
    </submittedName>
</protein>
<dbReference type="EMBL" id="JAFIMR010000018">
    <property type="protein sequence ID" value="KAI1867576.1"/>
    <property type="molecule type" value="Genomic_DNA"/>
</dbReference>
<gene>
    <name evidence="2" type="ORF">JX265_007378</name>
</gene>
<feature type="compositionally biased region" description="Polar residues" evidence="1">
    <location>
        <begin position="325"/>
        <end position="341"/>
    </location>
</feature>
<dbReference type="Proteomes" id="UP000829685">
    <property type="component" value="Unassembled WGS sequence"/>
</dbReference>
<dbReference type="AlphaFoldDB" id="A0A9Q0ANC1"/>
<reference evidence="2" key="1">
    <citation type="submission" date="2021-03" db="EMBL/GenBank/DDBJ databases">
        <title>Revisited historic fungal species revealed as producer of novel bioactive compounds through whole genome sequencing and comparative genomics.</title>
        <authorList>
            <person name="Vignolle G.A."/>
            <person name="Hochenegger N."/>
            <person name="Mach R.L."/>
            <person name="Mach-Aigner A.R."/>
            <person name="Javad Rahimi M."/>
            <person name="Salim K.A."/>
            <person name="Chan C.M."/>
            <person name="Lim L.B.L."/>
            <person name="Cai F."/>
            <person name="Druzhinina I.S."/>
            <person name="U'Ren J.M."/>
            <person name="Derntl C."/>
        </authorList>
    </citation>
    <scope>NUCLEOTIDE SEQUENCE</scope>
    <source>
        <strain evidence="2">TUCIM 5799</strain>
    </source>
</reference>
<evidence type="ECO:0000256" key="1">
    <source>
        <dbReference type="SAM" id="MobiDB-lite"/>
    </source>
</evidence>
<evidence type="ECO:0000313" key="2">
    <source>
        <dbReference type="EMBL" id="KAI1867576.1"/>
    </source>
</evidence>
<comment type="caution">
    <text evidence="2">The sequence shown here is derived from an EMBL/GenBank/DDBJ whole genome shotgun (WGS) entry which is preliminary data.</text>
</comment>
<accession>A0A9Q0ANC1</accession>
<feature type="compositionally biased region" description="Acidic residues" evidence="1">
    <location>
        <begin position="291"/>
        <end position="302"/>
    </location>
</feature>
<keyword evidence="3" id="KW-1185">Reference proteome</keyword>
<proteinExistence type="predicted"/>